<reference evidence="1" key="1">
    <citation type="submission" date="2018-11" db="EMBL/GenBank/DDBJ databases">
        <authorList>
            <consortium name="Pathogen Informatics"/>
        </authorList>
    </citation>
    <scope>NUCLEOTIDE SEQUENCE</scope>
</reference>
<keyword evidence="2" id="KW-1185">Reference proteome</keyword>
<evidence type="ECO:0000313" key="1">
    <source>
        <dbReference type="EMBL" id="VEL12865.1"/>
    </source>
</evidence>
<accession>A0A448WIX8</accession>
<dbReference type="PROSITE" id="PS00933">
    <property type="entry name" value="FGGY_KINASES_1"/>
    <property type="match status" value="1"/>
</dbReference>
<dbReference type="Proteomes" id="UP000784294">
    <property type="component" value="Unassembled WGS sequence"/>
</dbReference>
<evidence type="ECO:0000313" key="2">
    <source>
        <dbReference type="Proteomes" id="UP000784294"/>
    </source>
</evidence>
<dbReference type="EMBL" id="CAAALY010016097">
    <property type="protein sequence ID" value="VEL12865.1"/>
    <property type="molecule type" value="Genomic_DNA"/>
</dbReference>
<sequence length="64" mass="7734">MPIHSYFTGVKLRWMFEHIPEVAHLAEQQVPNPSGLREPLALFWHFSYYFLEFNEKTSRAYVYI</sequence>
<protein>
    <submittedName>
        <fullName evidence="1">Uncharacterized protein</fullName>
    </submittedName>
</protein>
<name>A0A448WIX8_9PLAT</name>
<gene>
    <name evidence="1" type="ORF">PXEA_LOCUS6305</name>
</gene>
<dbReference type="OrthoDB" id="5422795at2759"/>
<dbReference type="GO" id="GO:0005975">
    <property type="term" value="P:carbohydrate metabolic process"/>
    <property type="evidence" value="ECO:0007669"/>
    <property type="project" value="InterPro"/>
</dbReference>
<dbReference type="AlphaFoldDB" id="A0A448WIX8"/>
<dbReference type="InterPro" id="IPR018483">
    <property type="entry name" value="Carb_kinase_FGGY_CS"/>
</dbReference>
<comment type="caution">
    <text evidence="1">The sequence shown here is derived from an EMBL/GenBank/DDBJ whole genome shotgun (WGS) entry which is preliminary data.</text>
</comment>
<proteinExistence type="predicted"/>
<dbReference type="GO" id="GO:0016773">
    <property type="term" value="F:phosphotransferase activity, alcohol group as acceptor"/>
    <property type="evidence" value="ECO:0007669"/>
    <property type="project" value="InterPro"/>
</dbReference>
<organism evidence="1 2">
    <name type="scientific">Protopolystoma xenopodis</name>
    <dbReference type="NCBI Taxonomy" id="117903"/>
    <lineage>
        <taxon>Eukaryota</taxon>
        <taxon>Metazoa</taxon>
        <taxon>Spiralia</taxon>
        <taxon>Lophotrochozoa</taxon>
        <taxon>Platyhelminthes</taxon>
        <taxon>Monogenea</taxon>
        <taxon>Polyopisthocotylea</taxon>
        <taxon>Polystomatidea</taxon>
        <taxon>Polystomatidae</taxon>
        <taxon>Protopolystoma</taxon>
    </lineage>
</organism>